<reference evidence="2" key="1">
    <citation type="submission" date="2020-11" db="EMBL/GenBank/DDBJ databases">
        <title>Nocardioides sp. nov., isolated from Soil of Cynanchum wilfordii Hemsley rhizosphere.</title>
        <authorList>
            <person name="Lee J.-S."/>
            <person name="Suh M.K."/>
            <person name="Kim J.-S."/>
        </authorList>
    </citation>
    <scope>NUCLEOTIDE SEQUENCE</scope>
    <source>
        <strain evidence="2">KCTC 19275</strain>
    </source>
</reference>
<evidence type="ECO:0000313" key="2">
    <source>
        <dbReference type="EMBL" id="MBF4762948.1"/>
    </source>
</evidence>
<dbReference type="SUPFAM" id="SSF54427">
    <property type="entry name" value="NTF2-like"/>
    <property type="match status" value="1"/>
</dbReference>
<dbReference type="AlphaFoldDB" id="A0A930VAL6"/>
<gene>
    <name evidence="2" type="ORF">ISU07_07390</name>
</gene>
<evidence type="ECO:0000313" key="3">
    <source>
        <dbReference type="Proteomes" id="UP000640489"/>
    </source>
</evidence>
<dbReference type="Gene3D" id="3.10.450.50">
    <property type="match status" value="1"/>
</dbReference>
<organism evidence="2 3">
    <name type="scientific">Nocardioides islandensis</name>
    <dbReference type="NCBI Taxonomy" id="433663"/>
    <lineage>
        <taxon>Bacteria</taxon>
        <taxon>Bacillati</taxon>
        <taxon>Actinomycetota</taxon>
        <taxon>Actinomycetes</taxon>
        <taxon>Propionibacteriales</taxon>
        <taxon>Nocardioidaceae</taxon>
        <taxon>Nocardioides</taxon>
    </lineage>
</organism>
<name>A0A930VAL6_9ACTN</name>
<dbReference type="EMBL" id="JADKPN010000002">
    <property type="protein sequence ID" value="MBF4762948.1"/>
    <property type="molecule type" value="Genomic_DNA"/>
</dbReference>
<dbReference type="RefSeq" id="WP_194706107.1">
    <property type="nucleotide sequence ID" value="NZ_JADKPN010000002.1"/>
</dbReference>
<dbReference type="InterPro" id="IPR027843">
    <property type="entry name" value="DUF4440"/>
</dbReference>
<protein>
    <submittedName>
        <fullName evidence="2">Nuclear transport factor 2 family protein</fullName>
    </submittedName>
</protein>
<keyword evidence="3" id="KW-1185">Reference proteome</keyword>
<dbReference type="Proteomes" id="UP000640489">
    <property type="component" value="Unassembled WGS sequence"/>
</dbReference>
<feature type="domain" description="DUF4440" evidence="1">
    <location>
        <begin position="16"/>
        <end position="124"/>
    </location>
</feature>
<comment type="caution">
    <text evidence="2">The sequence shown here is derived from an EMBL/GenBank/DDBJ whole genome shotgun (WGS) entry which is preliminary data.</text>
</comment>
<dbReference type="InterPro" id="IPR032710">
    <property type="entry name" value="NTF2-like_dom_sf"/>
</dbReference>
<sequence length="130" mass="14149">MVVAMDPQAIFDESELRAAEHRLEAALEAVDPTAWVLEYTEDAVFDGGGEHAVTGRDSLLTMARSMTPLRSVSIRPLRTEGHGALAAVWVEGSWVSGPVGSESTTTHVRGVIVWRKEPDGVWRVAMEHIA</sequence>
<evidence type="ECO:0000259" key="1">
    <source>
        <dbReference type="Pfam" id="PF14534"/>
    </source>
</evidence>
<dbReference type="Pfam" id="PF14534">
    <property type="entry name" value="DUF4440"/>
    <property type="match status" value="1"/>
</dbReference>
<accession>A0A930VAL6</accession>
<proteinExistence type="predicted"/>